<gene>
    <name evidence="3" type="primary">cutA</name>
    <name evidence="3" type="ORF">NCTC13102_01633</name>
</gene>
<sequence length="179" mass="19962">MFFIIKTTFPLKKQAKNLAKILFDNRLLSCAQISKTLSLYTWNGKLCKQKEYTISIKTTKPYIQPIISLIKAHHCYEIPEIIISKAESKNKAYSTWLESTLSQTPSSILDSTLDSELDSVEDSVVVRESATLDMSDTLASAKSRAKPPTKSHVKSNLAKASTSLKSTKPIKPIKPNKSK</sequence>
<feature type="compositionally biased region" description="Basic residues" evidence="2">
    <location>
        <begin position="143"/>
        <end position="153"/>
    </location>
</feature>
<evidence type="ECO:0000313" key="4">
    <source>
        <dbReference type="Proteomes" id="UP000250166"/>
    </source>
</evidence>
<proteinExistence type="inferred from homology"/>
<evidence type="ECO:0000256" key="1">
    <source>
        <dbReference type="ARBA" id="ARBA00010169"/>
    </source>
</evidence>
<dbReference type="Proteomes" id="UP000250166">
    <property type="component" value="Unassembled WGS sequence"/>
</dbReference>
<feature type="region of interest" description="Disordered" evidence="2">
    <location>
        <begin position="137"/>
        <end position="179"/>
    </location>
</feature>
<dbReference type="SUPFAM" id="SSF54913">
    <property type="entry name" value="GlnB-like"/>
    <property type="match status" value="1"/>
</dbReference>
<evidence type="ECO:0000313" key="3">
    <source>
        <dbReference type="EMBL" id="SQB99205.1"/>
    </source>
</evidence>
<comment type="similarity">
    <text evidence="1">Belongs to the CutA family.</text>
</comment>
<dbReference type="PANTHER" id="PTHR23419">
    <property type="entry name" value="DIVALENT CATION TOLERANCE CUTA-RELATED"/>
    <property type="match status" value="1"/>
</dbReference>
<name>A0A2X3BSQ7_9HELI</name>
<accession>A0A2X3BSQ7</accession>
<reference evidence="3 4" key="1">
    <citation type="submission" date="2018-06" db="EMBL/GenBank/DDBJ databases">
        <authorList>
            <consortium name="Pathogen Informatics"/>
            <person name="Doyle S."/>
        </authorList>
    </citation>
    <scope>NUCLEOTIDE SEQUENCE [LARGE SCALE GENOMIC DNA]</scope>
    <source>
        <strain evidence="3 4">NCTC13102</strain>
    </source>
</reference>
<dbReference type="GO" id="GO:0005507">
    <property type="term" value="F:copper ion binding"/>
    <property type="evidence" value="ECO:0007669"/>
    <property type="project" value="TreeGrafter"/>
</dbReference>
<protein>
    <submittedName>
        <fullName evidence="3">Divalent cation tolerance protein</fullName>
    </submittedName>
</protein>
<dbReference type="EMBL" id="UAWL01000006">
    <property type="protein sequence ID" value="SQB99205.1"/>
    <property type="molecule type" value="Genomic_DNA"/>
</dbReference>
<dbReference type="InterPro" id="IPR015867">
    <property type="entry name" value="N-reg_PII/ATP_PRibTrfase_C"/>
</dbReference>
<dbReference type="GO" id="GO:0010038">
    <property type="term" value="P:response to metal ion"/>
    <property type="evidence" value="ECO:0007669"/>
    <property type="project" value="InterPro"/>
</dbReference>
<dbReference type="InterPro" id="IPR004323">
    <property type="entry name" value="Ion_tolerance_CutA"/>
</dbReference>
<dbReference type="RefSeq" id="WP_112058861.1">
    <property type="nucleotide sequence ID" value="NZ_UAWL01000006.1"/>
</dbReference>
<dbReference type="PANTHER" id="PTHR23419:SF8">
    <property type="entry name" value="FI09726P"/>
    <property type="match status" value="1"/>
</dbReference>
<dbReference type="Pfam" id="PF03091">
    <property type="entry name" value="CutA1"/>
    <property type="match status" value="1"/>
</dbReference>
<dbReference type="InterPro" id="IPR011322">
    <property type="entry name" value="N-reg_PII-like_a/b"/>
</dbReference>
<dbReference type="AlphaFoldDB" id="A0A2X3BSQ7"/>
<organism evidence="3 4">
    <name type="scientific">Helicobacter fennelliae</name>
    <dbReference type="NCBI Taxonomy" id="215"/>
    <lineage>
        <taxon>Bacteria</taxon>
        <taxon>Pseudomonadati</taxon>
        <taxon>Campylobacterota</taxon>
        <taxon>Epsilonproteobacteria</taxon>
        <taxon>Campylobacterales</taxon>
        <taxon>Helicobacteraceae</taxon>
        <taxon>Helicobacter</taxon>
    </lineage>
</organism>
<evidence type="ECO:0000256" key="2">
    <source>
        <dbReference type="SAM" id="MobiDB-lite"/>
    </source>
</evidence>
<dbReference type="Gene3D" id="3.30.70.120">
    <property type="match status" value="1"/>
</dbReference>